<feature type="compositionally biased region" description="Basic residues" evidence="4">
    <location>
        <begin position="1"/>
        <end position="13"/>
    </location>
</feature>
<keyword evidence="6" id="KW-1185">Reference proteome</keyword>
<comment type="subcellular location">
    <subcellularLocation>
        <location evidence="1">Cytoplasm</location>
    </subcellularLocation>
</comment>
<evidence type="ECO:0000256" key="4">
    <source>
        <dbReference type="SAM" id="MobiDB-lite"/>
    </source>
</evidence>
<dbReference type="GO" id="GO:0008047">
    <property type="term" value="F:enzyme activator activity"/>
    <property type="evidence" value="ECO:0007669"/>
    <property type="project" value="InterPro"/>
</dbReference>
<organism evidence="5 6">
    <name type="scientific">Coniella lustricola</name>
    <dbReference type="NCBI Taxonomy" id="2025994"/>
    <lineage>
        <taxon>Eukaryota</taxon>
        <taxon>Fungi</taxon>
        <taxon>Dikarya</taxon>
        <taxon>Ascomycota</taxon>
        <taxon>Pezizomycotina</taxon>
        <taxon>Sordariomycetes</taxon>
        <taxon>Sordariomycetidae</taxon>
        <taxon>Diaporthales</taxon>
        <taxon>Schizoparmaceae</taxon>
        <taxon>Coniella</taxon>
    </lineage>
</organism>
<proteinExistence type="inferred from homology"/>
<reference evidence="5 6" key="1">
    <citation type="journal article" date="2018" name="Mycol. Prog.">
        <title>Coniella lustricola, a new species from submerged detritus.</title>
        <authorList>
            <person name="Raudabaugh D.B."/>
            <person name="Iturriaga T."/>
            <person name="Carver A."/>
            <person name="Mondo S."/>
            <person name="Pangilinan J."/>
            <person name="Lipzen A."/>
            <person name="He G."/>
            <person name="Amirebrahimi M."/>
            <person name="Grigoriev I.V."/>
            <person name="Miller A.N."/>
        </authorList>
    </citation>
    <scope>NUCLEOTIDE SEQUENCE [LARGE SCALE GENOMIC DNA]</scope>
    <source>
        <strain evidence="5 6">B22-T-1</strain>
    </source>
</reference>
<dbReference type="AlphaFoldDB" id="A0A2T3A499"/>
<dbReference type="OrthoDB" id="255837at2759"/>
<evidence type="ECO:0000256" key="3">
    <source>
        <dbReference type="ARBA" id="ARBA00022490"/>
    </source>
</evidence>
<dbReference type="GO" id="GO:0000290">
    <property type="term" value="P:deadenylation-dependent decapping of nuclear-transcribed mRNA"/>
    <property type="evidence" value="ECO:0007669"/>
    <property type="project" value="InterPro"/>
</dbReference>
<dbReference type="InterPro" id="IPR011993">
    <property type="entry name" value="PH-like_dom_sf"/>
</dbReference>
<dbReference type="InterPro" id="IPR010334">
    <property type="entry name" value="Dcp1"/>
</dbReference>
<evidence type="ECO:0000256" key="1">
    <source>
        <dbReference type="ARBA" id="ARBA00004496"/>
    </source>
</evidence>
<accession>A0A2T3A499</accession>
<dbReference type="Pfam" id="PF06058">
    <property type="entry name" value="DCP1"/>
    <property type="match status" value="1"/>
</dbReference>
<sequence length="215" mass="23914">MKPSTPRRGRRQGHSANQTANAIPVSDYESDGPQASSDPQYRQTTVTVTATATATTTVQTANYADAHSVHGGLRSIGDMNLGVIRRYEPTVQSYIAMSHNVLIFKWDEDKEDWGEEAYKGPLFICNQEPDVSTGAPLPRACLFLVNRGSLENFILDLSTVLDCRQNESQKALLELTAVTPTGYVNWGLLVREPESLDETWAAMHERWRTVQRTTA</sequence>
<gene>
    <name evidence="5" type="ORF">BD289DRAFT_11791</name>
</gene>
<evidence type="ECO:0000313" key="5">
    <source>
        <dbReference type="EMBL" id="PSR82645.1"/>
    </source>
</evidence>
<feature type="region of interest" description="Disordered" evidence="4">
    <location>
        <begin position="1"/>
        <end position="44"/>
    </location>
</feature>
<dbReference type="SUPFAM" id="SSF50729">
    <property type="entry name" value="PH domain-like"/>
    <property type="match status" value="1"/>
</dbReference>
<keyword evidence="3" id="KW-0963">Cytoplasm</keyword>
<evidence type="ECO:0000313" key="6">
    <source>
        <dbReference type="Proteomes" id="UP000241462"/>
    </source>
</evidence>
<protein>
    <submittedName>
        <fullName evidence="5">Uncharacterized protein</fullName>
    </submittedName>
</protein>
<evidence type="ECO:0000256" key="2">
    <source>
        <dbReference type="ARBA" id="ARBA00008778"/>
    </source>
</evidence>
<dbReference type="Gene3D" id="2.30.29.30">
    <property type="entry name" value="Pleckstrin-homology domain (PH domain)/Phosphotyrosine-binding domain (PTB)"/>
    <property type="match status" value="1"/>
</dbReference>
<dbReference type="GO" id="GO:0005737">
    <property type="term" value="C:cytoplasm"/>
    <property type="evidence" value="ECO:0007669"/>
    <property type="project" value="UniProtKB-SubCell"/>
</dbReference>
<dbReference type="EMBL" id="KZ678474">
    <property type="protein sequence ID" value="PSR82645.1"/>
    <property type="molecule type" value="Genomic_DNA"/>
</dbReference>
<feature type="compositionally biased region" description="Polar residues" evidence="4">
    <location>
        <begin position="33"/>
        <end position="42"/>
    </location>
</feature>
<dbReference type="STRING" id="2025994.A0A2T3A499"/>
<comment type="similarity">
    <text evidence="2">Belongs to the DCP1 family.</text>
</comment>
<dbReference type="InParanoid" id="A0A2T3A499"/>
<dbReference type="Proteomes" id="UP000241462">
    <property type="component" value="Unassembled WGS sequence"/>
</dbReference>
<name>A0A2T3A499_9PEZI</name>